<evidence type="ECO:0000256" key="3">
    <source>
        <dbReference type="PROSITE-ProRule" id="PRU00284"/>
    </source>
</evidence>
<feature type="transmembrane region" description="Helical" evidence="4">
    <location>
        <begin position="151"/>
        <end position="169"/>
    </location>
</feature>
<feature type="domain" description="Methyl-accepting transducer" evidence="5">
    <location>
        <begin position="244"/>
        <end position="480"/>
    </location>
</feature>
<dbReference type="EMBL" id="FPLJ01000031">
    <property type="protein sequence ID" value="SGY86707.1"/>
    <property type="molecule type" value="Genomic_DNA"/>
</dbReference>
<gene>
    <name evidence="7" type="ORF">MT2528_1103</name>
</gene>
<dbReference type="CDD" id="cd00130">
    <property type="entry name" value="PAS"/>
    <property type="match status" value="1"/>
</dbReference>
<dbReference type="Pfam" id="PF08448">
    <property type="entry name" value="PAS_4"/>
    <property type="match status" value="1"/>
</dbReference>
<name>A0ABY1HD98_9GAMM</name>
<protein>
    <submittedName>
        <fullName evidence="7">Methyl-accepting chemotaxis protein</fullName>
    </submittedName>
</protein>
<dbReference type="Pfam" id="PF00015">
    <property type="entry name" value="MCPsignal"/>
    <property type="match status" value="1"/>
</dbReference>
<dbReference type="Proteomes" id="UP000182660">
    <property type="component" value="Unassembled WGS sequence"/>
</dbReference>
<evidence type="ECO:0000256" key="4">
    <source>
        <dbReference type="SAM" id="Phobius"/>
    </source>
</evidence>
<comment type="subcellular location">
    <subcellularLocation>
        <location evidence="1">Membrane</location>
    </subcellularLocation>
</comment>
<keyword evidence="4" id="KW-0812">Transmembrane</keyword>
<evidence type="ECO:0000256" key="1">
    <source>
        <dbReference type="ARBA" id="ARBA00004370"/>
    </source>
</evidence>
<accession>A0ABY1HD98</accession>
<dbReference type="PANTHER" id="PTHR32089">
    <property type="entry name" value="METHYL-ACCEPTING CHEMOTAXIS PROTEIN MCPB"/>
    <property type="match status" value="1"/>
</dbReference>
<evidence type="ECO:0000259" key="6">
    <source>
        <dbReference type="PROSITE" id="PS50112"/>
    </source>
</evidence>
<dbReference type="PROSITE" id="PS50111">
    <property type="entry name" value="CHEMOTAXIS_TRANSDUC_2"/>
    <property type="match status" value="1"/>
</dbReference>
<dbReference type="SUPFAM" id="SSF55785">
    <property type="entry name" value="PYP-like sensor domain (PAS domain)"/>
    <property type="match status" value="1"/>
</dbReference>
<proteinExistence type="predicted"/>
<dbReference type="InterPro" id="IPR035965">
    <property type="entry name" value="PAS-like_dom_sf"/>
</dbReference>
<keyword evidence="8" id="KW-1185">Reference proteome</keyword>
<keyword evidence="4" id="KW-1133">Transmembrane helix</keyword>
<keyword evidence="2 3" id="KW-0807">Transducer</keyword>
<keyword evidence="4" id="KW-0472">Membrane</keyword>
<dbReference type="PROSITE" id="PS50112">
    <property type="entry name" value="PAS"/>
    <property type="match status" value="1"/>
</dbReference>
<dbReference type="PANTHER" id="PTHR32089:SF52">
    <property type="entry name" value="CHEMOTAXIS SIGNAL TRANSDUCTION SYSTEM METHYL ACCEPTING SENSORY TRANSDUCER WITH PAS SENSORY DOMAIN"/>
    <property type="match status" value="1"/>
</dbReference>
<organism evidence="7 8">
    <name type="scientific">Moritella viscosa</name>
    <dbReference type="NCBI Taxonomy" id="80854"/>
    <lineage>
        <taxon>Bacteria</taxon>
        <taxon>Pseudomonadati</taxon>
        <taxon>Pseudomonadota</taxon>
        <taxon>Gammaproteobacteria</taxon>
        <taxon>Alteromonadales</taxon>
        <taxon>Moritellaceae</taxon>
        <taxon>Moritella</taxon>
    </lineage>
</organism>
<feature type="transmembrane region" description="Helical" evidence="4">
    <location>
        <begin position="175"/>
        <end position="193"/>
    </location>
</feature>
<reference evidence="7 8" key="1">
    <citation type="submission" date="2016-11" db="EMBL/GenBank/DDBJ databases">
        <authorList>
            <person name="Klemetsen T."/>
        </authorList>
    </citation>
    <scope>NUCLEOTIDE SEQUENCE [LARGE SCALE GENOMIC DNA]</scope>
    <source>
        <strain evidence="7">MT 2528</strain>
    </source>
</reference>
<comment type="caution">
    <text evidence="7">The sequence shown here is derived from an EMBL/GenBank/DDBJ whole genome shotgun (WGS) entry which is preliminary data.</text>
</comment>
<dbReference type="InterPro" id="IPR004089">
    <property type="entry name" value="MCPsignal_dom"/>
</dbReference>
<dbReference type="InterPro" id="IPR000014">
    <property type="entry name" value="PAS"/>
</dbReference>
<dbReference type="NCBIfam" id="TIGR00229">
    <property type="entry name" value="sensory_box"/>
    <property type="match status" value="1"/>
</dbReference>
<evidence type="ECO:0000313" key="8">
    <source>
        <dbReference type="Proteomes" id="UP000182660"/>
    </source>
</evidence>
<sequence length="518" mass="57643">MLFWFFSCYSFIGNLMTDSAAQLISLVNDKGEYTYVNNHYCDALGYAQDVLLGKNSRELNSSTMPSSVIEEIRKTLAQGFSWQGIICKTTNKDNDVWFDIFITPQFENGRIVGHQEVATPATPQMVSRASNVYKKLQGKGLLFEFTRTQRFILLTLISLVSQVFIYNYLGFAASVIAFFAAVTPMLVFWQDIIPMAQKAQRMQSTFDSVSRQVYFGKGTASVFDFNMGLLKTKIKAILERTLDSTKPVQNVINTVSLGAEKIRTNLVNQQQELTEVSTAMSQMLTSTDEIVRNSVETSDEISATFKLCEMAQDGINTTTIDIKQLANEVEQASTAADKLNTEAQNVGSLMTDIQAIADQTNLLALNAAIEAARAGEQGRGFAVVADEVRTLSSRTQDTAEHIHSSLSTMLETINDWLIMMKKNKNNADQCVEKAEQSDQAIAIIHEKMQQLSHLSMQIATAAEEQSMVSNEINNHVIDIKQGSELNWQHTDTVVTQMDELKTDIDTISNLAKTFIPAN</sequence>
<dbReference type="SMART" id="SM00283">
    <property type="entry name" value="MA"/>
    <property type="match status" value="1"/>
</dbReference>
<evidence type="ECO:0000259" key="5">
    <source>
        <dbReference type="PROSITE" id="PS50111"/>
    </source>
</evidence>
<dbReference type="Gene3D" id="1.10.287.950">
    <property type="entry name" value="Methyl-accepting chemotaxis protein"/>
    <property type="match status" value="1"/>
</dbReference>
<feature type="domain" description="PAS" evidence="6">
    <location>
        <begin position="18"/>
        <end position="79"/>
    </location>
</feature>
<evidence type="ECO:0000313" key="7">
    <source>
        <dbReference type="EMBL" id="SGY86707.1"/>
    </source>
</evidence>
<evidence type="ECO:0000256" key="2">
    <source>
        <dbReference type="ARBA" id="ARBA00023224"/>
    </source>
</evidence>
<dbReference type="SUPFAM" id="SSF58104">
    <property type="entry name" value="Methyl-accepting chemotaxis protein (MCP) signaling domain"/>
    <property type="match status" value="1"/>
</dbReference>
<dbReference type="InterPro" id="IPR013656">
    <property type="entry name" value="PAS_4"/>
</dbReference>
<dbReference type="Gene3D" id="3.30.450.20">
    <property type="entry name" value="PAS domain"/>
    <property type="match status" value="1"/>
</dbReference>